<dbReference type="OrthoDB" id="430521at2759"/>
<name>C5L3I2_PERM5</name>
<dbReference type="RefSeq" id="XP_002776745.1">
    <property type="nucleotide sequence ID" value="XM_002776699.1"/>
</dbReference>
<dbReference type="AlphaFoldDB" id="C5L3I2"/>
<dbReference type="Proteomes" id="UP000007800">
    <property type="component" value="Unassembled WGS sequence"/>
</dbReference>
<protein>
    <submittedName>
        <fullName evidence="1">Uncharacterized protein</fullName>
    </submittedName>
</protein>
<accession>C5L3I2</accession>
<evidence type="ECO:0000313" key="2">
    <source>
        <dbReference type="Proteomes" id="UP000007800"/>
    </source>
</evidence>
<dbReference type="InParanoid" id="C5L3I2"/>
<gene>
    <name evidence="1" type="ORF">Pmar_PMAR017614</name>
</gene>
<dbReference type="GeneID" id="9042173"/>
<keyword evidence="2" id="KW-1185">Reference proteome</keyword>
<dbReference type="EMBL" id="GG678922">
    <property type="protein sequence ID" value="EER08561.1"/>
    <property type="molecule type" value="Genomic_DNA"/>
</dbReference>
<sequence length="441" mass="49824">MTKPEIHPSVRGAIEEALREVAAQRPMDPVGFIADRLAAETSLNVDDYAAAHREKIRAMRHEVNWSIPPGADPFVWVPVAYCDDNSIGDLRKRAEKLWKTMLDDPEHMIDRAALEEAYPELYYFRAVDDEEDEAALFDVLCQAITVILYVLTADQSIVRYYKPFDGVGDYRRTVGKFDEYAEDFSANFMRDGMGPREGAGKFYAMLAECPRFLSLFPSFKKHDLEHRLVITEDDWAVGFPLCDLPRGRFIPAQFEILREEALVPFPPLSLEIVVQALVAESIYDHWDGILPKFDPDFFCIEVQIAAEVKLSSKPEHFLTLRDIFNGKVLTEEQLVTLVTYLGKDGLSQRPVLLPEGFEEYFDASMSISQGGPCWALGVPASDTRCHMFADILGSAMKDFGKRHANECILIIDLHKLTGRIAASPEEYDPNAGPSILEDNNF</sequence>
<proteinExistence type="predicted"/>
<evidence type="ECO:0000313" key="1">
    <source>
        <dbReference type="EMBL" id="EER08561.1"/>
    </source>
</evidence>
<reference evidence="1 2" key="1">
    <citation type="submission" date="2008-07" db="EMBL/GenBank/DDBJ databases">
        <authorList>
            <person name="El-Sayed N."/>
            <person name="Caler E."/>
            <person name="Inman J."/>
            <person name="Amedeo P."/>
            <person name="Hass B."/>
            <person name="Wortman J."/>
        </authorList>
    </citation>
    <scope>NUCLEOTIDE SEQUENCE [LARGE SCALE GENOMIC DNA]</scope>
    <source>
        <strain evidence="2">ATCC 50983 / TXsc</strain>
    </source>
</reference>
<organism evidence="2">
    <name type="scientific">Perkinsus marinus (strain ATCC 50983 / TXsc)</name>
    <dbReference type="NCBI Taxonomy" id="423536"/>
    <lineage>
        <taxon>Eukaryota</taxon>
        <taxon>Sar</taxon>
        <taxon>Alveolata</taxon>
        <taxon>Perkinsozoa</taxon>
        <taxon>Perkinsea</taxon>
        <taxon>Perkinsida</taxon>
        <taxon>Perkinsidae</taxon>
        <taxon>Perkinsus</taxon>
    </lineage>
</organism>